<proteinExistence type="predicted"/>
<evidence type="ECO:0000256" key="1">
    <source>
        <dbReference type="SAM" id="MobiDB-lite"/>
    </source>
</evidence>
<comment type="caution">
    <text evidence="2">The sequence shown here is derived from an EMBL/GenBank/DDBJ whole genome shotgun (WGS) entry which is preliminary data.</text>
</comment>
<protein>
    <submittedName>
        <fullName evidence="2">Uncharacterized protein</fullName>
    </submittedName>
</protein>
<organism evidence="2 3">
    <name type="scientific">Nocardioides lentus</name>
    <dbReference type="NCBI Taxonomy" id="338077"/>
    <lineage>
        <taxon>Bacteria</taxon>
        <taxon>Bacillati</taxon>
        <taxon>Actinomycetota</taxon>
        <taxon>Actinomycetes</taxon>
        <taxon>Propionibacteriales</taxon>
        <taxon>Nocardioidaceae</taxon>
        <taxon>Nocardioides</taxon>
    </lineage>
</organism>
<dbReference type="EMBL" id="BAAAMY010000002">
    <property type="protein sequence ID" value="GAA1909153.1"/>
    <property type="molecule type" value="Genomic_DNA"/>
</dbReference>
<feature type="compositionally biased region" description="Basic and acidic residues" evidence="1">
    <location>
        <begin position="17"/>
        <end position="31"/>
    </location>
</feature>
<accession>A0ABN2P2U9</accession>
<dbReference type="Proteomes" id="UP001501612">
    <property type="component" value="Unassembled WGS sequence"/>
</dbReference>
<gene>
    <name evidence="2" type="ORF">GCM10009737_07880</name>
</gene>
<reference evidence="2 3" key="1">
    <citation type="journal article" date="2019" name="Int. J. Syst. Evol. Microbiol.">
        <title>The Global Catalogue of Microorganisms (GCM) 10K type strain sequencing project: providing services to taxonomists for standard genome sequencing and annotation.</title>
        <authorList>
            <consortium name="The Broad Institute Genomics Platform"/>
            <consortium name="The Broad Institute Genome Sequencing Center for Infectious Disease"/>
            <person name="Wu L."/>
            <person name="Ma J."/>
        </authorList>
    </citation>
    <scope>NUCLEOTIDE SEQUENCE [LARGE SCALE GENOMIC DNA]</scope>
    <source>
        <strain evidence="2 3">JCM 14046</strain>
    </source>
</reference>
<feature type="compositionally biased region" description="Basic residues" evidence="1">
    <location>
        <begin position="35"/>
        <end position="48"/>
    </location>
</feature>
<sequence>MAHGKTLLMRHAGRRTRPLEDAPKKARDRSLNGKARVRARKRSNAHAG</sequence>
<evidence type="ECO:0000313" key="3">
    <source>
        <dbReference type="Proteomes" id="UP001501612"/>
    </source>
</evidence>
<feature type="region of interest" description="Disordered" evidence="1">
    <location>
        <begin position="1"/>
        <end position="48"/>
    </location>
</feature>
<keyword evidence="3" id="KW-1185">Reference proteome</keyword>
<dbReference type="RefSeq" id="WP_344004038.1">
    <property type="nucleotide sequence ID" value="NZ_BAAAMY010000002.1"/>
</dbReference>
<name>A0ABN2P2U9_9ACTN</name>
<evidence type="ECO:0000313" key="2">
    <source>
        <dbReference type="EMBL" id="GAA1909153.1"/>
    </source>
</evidence>